<dbReference type="PANTHER" id="PTHR43280">
    <property type="entry name" value="ARAC-FAMILY TRANSCRIPTIONAL REGULATOR"/>
    <property type="match status" value="1"/>
</dbReference>
<feature type="domain" description="HTH araC/xylS-type" evidence="4">
    <location>
        <begin position="219"/>
        <end position="311"/>
    </location>
</feature>
<evidence type="ECO:0000256" key="2">
    <source>
        <dbReference type="ARBA" id="ARBA00023125"/>
    </source>
</evidence>
<dbReference type="RefSeq" id="WP_074609655.1">
    <property type="nucleotide sequence ID" value="NZ_FNGY01000006.1"/>
</dbReference>
<protein>
    <submittedName>
        <fullName evidence="6">cAMP-binding domain of CRP or a regulatory subunit of cAMP-dependent protein kinases</fullName>
    </submittedName>
</protein>
<dbReference type="InterPro" id="IPR009057">
    <property type="entry name" value="Homeodomain-like_sf"/>
</dbReference>
<dbReference type="PROSITE" id="PS50042">
    <property type="entry name" value="CNMP_BINDING_3"/>
    <property type="match status" value="1"/>
</dbReference>
<proteinExistence type="predicted"/>
<dbReference type="PANTHER" id="PTHR43280:SF29">
    <property type="entry name" value="ARAC-FAMILY TRANSCRIPTIONAL REGULATOR"/>
    <property type="match status" value="1"/>
</dbReference>
<sequence>MSNPHPVQLVLQQLSSFHPLSAELSQEFVENSSEVFFKKDEYLMRKGELSTHVYFVLKGIISGQITSKEKTITTFITVDGEFLSAIEGMYGEKPCVEDVKAEEDSYLLAMCSSYFHSLYDRFPEMNVIFRKVLEMYYGDAHYRSIFIRMGSVEDKYIYFLRTFPEHAERIPVEVAASFMNLKTATLVKMISKMNAGKTLNQQLSKEDILENMEKFKYYLQKKLTLKELADRLNINPHQLSYLLNVHFNENFNSFINRLRINYILDQFSIHDNLQQYSIDGLGRQAGFSSKTTFFTEFKKRMGQTPYTYLQQHKLS</sequence>
<dbReference type="SUPFAM" id="SSF46689">
    <property type="entry name" value="Homeodomain-like"/>
    <property type="match status" value="1"/>
</dbReference>
<reference evidence="7" key="1">
    <citation type="submission" date="2016-10" db="EMBL/GenBank/DDBJ databases">
        <authorList>
            <person name="Varghese N."/>
            <person name="Submissions S."/>
        </authorList>
    </citation>
    <scope>NUCLEOTIDE SEQUENCE [LARGE SCALE GENOMIC DNA]</scope>
    <source>
        <strain evidence="7">DSM 19110</strain>
    </source>
</reference>
<name>A0A1G9Z476_9SPHI</name>
<evidence type="ECO:0000256" key="1">
    <source>
        <dbReference type="ARBA" id="ARBA00023015"/>
    </source>
</evidence>
<dbReference type="PROSITE" id="PS01124">
    <property type="entry name" value="HTH_ARAC_FAMILY_2"/>
    <property type="match status" value="1"/>
</dbReference>
<evidence type="ECO:0000256" key="3">
    <source>
        <dbReference type="ARBA" id="ARBA00023163"/>
    </source>
</evidence>
<dbReference type="Pfam" id="PF12833">
    <property type="entry name" value="HTH_18"/>
    <property type="match status" value="1"/>
</dbReference>
<dbReference type="InterPro" id="IPR018060">
    <property type="entry name" value="HTH_AraC"/>
</dbReference>
<keyword evidence="2" id="KW-0238">DNA-binding</keyword>
<dbReference type="InterPro" id="IPR000595">
    <property type="entry name" value="cNMP-bd_dom"/>
</dbReference>
<keyword evidence="6" id="KW-0418">Kinase</keyword>
<dbReference type="GO" id="GO:0003700">
    <property type="term" value="F:DNA-binding transcription factor activity"/>
    <property type="evidence" value="ECO:0007669"/>
    <property type="project" value="InterPro"/>
</dbReference>
<dbReference type="SMART" id="SM00342">
    <property type="entry name" value="HTH_ARAC"/>
    <property type="match status" value="1"/>
</dbReference>
<evidence type="ECO:0000259" key="4">
    <source>
        <dbReference type="PROSITE" id="PS01124"/>
    </source>
</evidence>
<gene>
    <name evidence="6" type="ORF">SAMN05421820_106327</name>
</gene>
<dbReference type="Gene3D" id="1.10.10.60">
    <property type="entry name" value="Homeodomain-like"/>
    <property type="match status" value="2"/>
</dbReference>
<evidence type="ECO:0000313" key="6">
    <source>
        <dbReference type="EMBL" id="SDN15571.1"/>
    </source>
</evidence>
<dbReference type="AlphaFoldDB" id="A0A1G9Z476"/>
<keyword evidence="6" id="KW-0808">Transferase</keyword>
<dbReference type="EMBL" id="FNGY01000006">
    <property type="protein sequence ID" value="SDN15571.1"/>
    <property type="molecule type" value="Genomic_DNA"/>
</dbReference>
<evidence type="ECO:0000259" key="5">
    <source>
        <dbReference type="PROSITE" id="PS50042"/>
    </source>
</evidence>
<keyword evidence="1" id="KW-0805">Transcription regulation</keyword>
<dbReference type="InterPro" id="IPR018490">
    <property type="entry name" value="cNMP-bd_dom_sf"/>
</dbReference>
<dbReference type="InterPro" id="IPR014710">
    <property type="entry name" value="RmlC-like_jellyroll"/>
</dbReference>
<feature type="domain" description="Cyclic nucleotide-binding" evidence="5">
    <location>
        <begin position="16"/>
        <end position="118"/>
    </location>
</feature>
<dbReference type="Pfam" id="PF00027">
    <property type="entry name" value="cNMP_binding"/>
    <property type="match status" value="1"/>
</dbReference>
<keyword evidence="7" id="KW-1185">Reference proteome</keyword>
<accession>A0A1G9Z476</accession>
<organism evidence="6 7">
    <name type="scientific">Pedobacter steynii</name>
    <dbReference type="NCBI Taxonomy" id="430522"/>
    <lineage>
        <taxon>Bacteria</taxon>
        <taxon>Pseudomonadati</taxon>
        <taxon>Bacteroidota</taxon>
        <taxon>Sphingobacteriia</taxon>
        <taxon>Sphingobacteriales</taxon>
        <taxon>Sphingobacteriaceae</taxon>
        <taxon>Pedobacter</taxon>
    </lineage>
</organism>
<dbReference type="GO" id="GO:0016301">
    <property type="term" value="F:kinase activity"/>
    <property type="evidence" value="ECO:0007669"/>
    <property type="project" value="UniProtKB-KW"/>
</dbReference>
<dbReference type="Proteomes" id="UP000183200">
    <property type="component" value="Unassembled WGS sequence"/>
</dbReference>
<dbReference type="GO" id="GO:0043565">
    <property type="term" value="F:sequence-specific DNA binding"/>
    <property type="evidence" value="ECO:0007669"/>
    <property type="project" value="InterPro"/>
</dbReference>
<dbReference type="CDD" id="cd00038">
    <property type="entry name" value="CAP_ED"/>
    <property type="match status" value="1"/>
</dbReference>
<dbReference type="OrthoDB" id="792939at2"/>
<keyword evidence="3" id="KW-0804">Transcription</keyword>
<dbReference type="SUPFAM" id="SSF51206">
    <property type="entry name" value="cAMP-binding domain-like"/>
    <property type="match status" value="1"/>
</dbReference>
<dbReference type="Gene3D" id="2.60.120.10">
    <property type="entry name" value="Jelly Rolls"/>
    <property type="match status" value="1"/>
</dbReference>
<evidence type="ECO:0000313" key="7">
    <source>
        <dbReference type="Proteomes" id="UP000183200"/>
    </source>
</evidence>